<comment type="caution">
    <text evidence="1">The sequence shown here is derived from an EMBL/GenBank/DDBJ whole genome shotgun (WGS) entry which is preliminary data.</text>
</comment>
<proteinExistence type="predicted"/>
<evidence type="ECO:0000313" key="1">
    <source>
        <dbReference type="EMBL" id="KAH7152462.1"/>
    </source>
</evidence>
<protein>
    <submittedName>
        <fullName evidence="1">Uncharacterized protein</fullName>
    </submittedName>
</protein>
<dbReference type="AlphaFoldDB" id="A0A9P9F4E2"/>
<dbReference type="EMBL" id="JAGMUU010000005">
    <property type="protein sequence ID" value="KAH7152462.1"/>
    <property type="molecule type" value="Genomic_DNA"/>
</dbReference>
<accession>A0A9P9F4E2</accession>
<reference evidence="1" key="1">
    <citation type="journal article" date="2021" name="Nat. Commun.">
        <title>Genetic determinants of endophytism in the Arabidopsis root mycobiome.</title>
        <authorList>
            <person name="Mesny F."/>
            <person name="Miyauchi S."/>
            <person name="Thiergart T."/>
            <person name="Pickel B."/>
            <person name="Atanasova L."/>
            <person name="Karlsson M."/>
            <person name="Huettel B."/>
            <person name="Barry K.W."/>
            <person name="Haridas S."/>
            <person name="Chen C."/>
            <person name="Bauer D."/>
            <person name="Andreopoulos W."/>
            <person name="Pangilinan J."/>
            <person name="LaButti K."/>
            <person name="Riley R."/>
            <person name="Lipzen A."/>
            <person name="Clum A."/>
            <person name="Drula E."/>
            <person name="Henrissat B."/>
            <person name="Kohler A."/>
            <person name="Grigoriev I.V."/>
            <person name="Martin F.M."/>
            <person name="Hacquard S."/>
        </authorList>
    </citation>
    <scope>NUCLEOTIDE SEQUENCE</scope>
    <source>
        <strain evidence="1">MPI-CAGE-AT-0021</strain>
    </source>
</reference>
<name>A0A9P9F4E2_9HYPO</name>
<sequence>MFCRSALNLEGRCVEPFWCCLARRRPWTRQAASNPLASPYPHRSSSPLHLLVESHLSHDHPKSPLWPMYRPPTYYLSKGCGLVSHLSCLGSSLYANFEACLGSDSDSIIFRLVFNLLSHTPPLLSPFCPSIIPSPHPKHSSFLPLLFSADPGVSV</sequence>
<organism evidence="1 2">
    <name type="scientific">Dactylonectria estremocensis</name>
    <dbReference type="NCBI Taxonomy" id="1079267"/>
    <lineage>
        <taxon>Eukaryota</taxon>
        <taxon>Fungi</taxon>
        <taxon>Dikarya</taxon>
        <taxon>Ascomycota</taxon>
        <taxon>Pezizomycotina</taxon>
        <taxon>Sordariomycetes</taxon>
        <taxon>Hypocreomycetidae</taxon>
        <taxon>Hypocreales</taxon>
        <taxon>Nectriaceae</taxon>
        <taxon>Dactylonectria</taxon>
    </lineage>
</organism>
<gene>
    <name evidence="1" type="ORF">B0J13DRAFT_264581</name>
</gene>
<evidence type="ECO:0000313" key="2">
    <source>
        <dbReference type="Proteomes" id="UP000717696"/>
    </source>
</evidence>
<keyword evidence="2" id="KW-1185">Reference proteome</keyword>
<dbReference type="Proteomes" id="UP000717696">
    <property type="component" value="Unassembled WGS sequence"/>
</dbReference>